<evidence type="ECO:0000313" key="2">
    <source>
        <dbReference type="EMBL" id="KAK7601701.1"/>
    </source>
</evidence>
<accession>A0AAN9Y788</accession>
<reference evidence="2 3" key="1">
    <citation type="submission" date="2024-03" db="EMBL/GenBank/DDBJ databases">
        <title>Adaptation during the transition from Ophiocordyceps entomopathogen to insect associate is accompanied by gene loss and intensified selection.</title>
        <authorList>
            <person name="Ward C.M."/>
            <person name="Onetto C.A."/>
            <person name="Borneman A.R."/>
        </authorList>
    </citation>
    <scope>NUCLEOTIDE SEQUENCE [LARGE SCALE GENOMIC DNA]</scope>
    <source>
        <strain evidence="2">AWRI1</strain>
        <tissue evidence="2">Single Adult Female</tissue>
    </source>
</reference>
<organism evidence="2 3">
    <name type="scientific">Parthenolecanium corni</name>
    <dbReference type="NCBI Taxonomy" id="536013"/>
    <lineage>
        <taxon>Eukaryota</taxon>
        <taxon>Metazoa</taxon>
        <taxon>Ecdysozoa</taxon>
        <taxon>Arthropoda</taxon>
        <taxon>Hexapoda</taxon>
        <taxon>Insecta</taxon>
        <taxon>Pterygota</taxon>
        <taxon>Neoptera</taxon>
        <taxon>Paraneoptera</taxon>
        <taxon>Hemiptera</taxon>
        <taxon>Sternorrhyncha</taxon>
        <taxon>Coccoidea</taxon>
        <taxon>Coccidae</taxon>
        <taxon>Parthenolecanium</taxon>
    </lineage>
</organism>
<name>A0AAN9Y788_9HEMI</name>
<sequence>MNKDDDVITFTQRHQRVRTFSEKLVAGGRGACVETSRINNASMVNELVTPAPPTSKSNAVALWLALLFLKRFPLSWPHHIPHQPTPVARISHSVFDGNPDGGPLASLFDDLPTRQRRLRPLLPSPPPPPPPSPPSAITAMTGEISRRMPSIAVIRGSFHFSEASARNYYMLARVYTLHATILWRRETQGFPPPCLNEAGTGAPKILVPQGARTLNPPLAIRLMDRSVAKKCDAQSERTCHRSDRQKALLICQGPAAFEWGLQSYLKLIERINKSPDVGLWLPLRGEYGVDSLPLVWGGVLLCFATVIRRRGDVPEKNGQCVRECAIIEPLVTGFMGKPRCSREGRPLSVPAG</sequence>
<feature type="region of interest" description="Disordered" evidence="1">
    <location>
        <begin position="117"/>
        <end position="136"/>
    </location>
</feature>
<keyword evidence="3" id="KW-1185">Reference proteome</keyword>
<evidence type="ECO:0000256" key="1">
    <source>
        <dbReference type="SAM" id="MobiDB-lite"/>
    </source>
</evidence>
<gene>
    <name evidence="2" type="ORF">V9T40_009142</name>
</gene>
<protein>
    <submittedName>
        <fullName evidence="2">Uncharacterized protein</fullName>
    </submittedName>
</protein>
<dbReference type="Proteomes" id="UP001367676">
    <property type="component" value="Unassembled WGS sequence"/>
</dbReference>
<feature type="compositionally biased region" description="Pro residues" evidence="1">
    <location>
        <begin position="122"/>
        <end position="134"/>
    </location>
</feature>
<comment type="caution">
    <text evidence="2">The sequence shown here is derived from an EMBL/GenBank/DDBJ whole genome shotgun (WGS) entry which is preliminary data.</text>
</comment>
<dbReference type="AlphaFoldDB" id="A0AAN9Y788"/>
<evidence type="ECO:0000313" key="3">
    <source>
        <dbReference type="Proteomes" id="UP001367676"/>
    </source>
</evidence>
<proteinExistence type="predicted"/>
<dbReference type="EMBL" id="JBBCAQ010000010">
    <property type="protein sequence ID" value="KAK7601701.1"/>
    <property type="molecule type" value="Genomic_DNA"/>
</dbReference>